<sequence length="605" mass="67905">MFTNKALLLLNIVVNISKSIQQGLNACTIGNNPCSTNAECYVETLFIGAPKCRCPYGFEGDGLLTGTGCRDIDECKLGTHTCSQNNQRCINTIGGYECECLNGYRKHENRANECVDIDECLELSACPSSTICINLEGSFKCECLNRELIFDQGRCRPINKCNDYNGRLNDCSQLCVSDKDERGKCECSDGYRLHSDGKTCIDINECLESNPCDLSISSCINTLGSYVCDCFRSAGYITSPVNNKICINLNECEDEPMICGDLNMCCKDLAPPDKYECISPILRVEEKNESVKYQPFNDDDNNIEHYENIPDQRKYREIKIVRSSRIKREVESFQGSYPVSNDIYNNGCFESDIEYPGYTLQVLRSLSTALDCQLQCQLDLGCDFFSFDMFNKLCFFKAARYEAKVVPGIISGPKYCTEKKVKSGYRTRSQDSSASLLRKMSFNNGLANRTSQISDYKCPAGFSHAYEVWRKQKNKKAFEVIQNQFGTRQVNAINPIDISEGIQSNANFMAKQIYQWYDTISGVPGSISNTTRKVDQNKPIIEPYNTNPGFIAGGIPPPPRMVTNANSAFYYPMQNQIESGYGHPIYSTVVVPDEIGSNSSRKKVY</sequence>
<evidence type="ECO:0000256" key="8">
    <source>
        <dbReference type="ARBA" id="ARBA00023180"/>
    </source>
</evidence>
<dbReference type="SUPFAM" id="SSF57196">
    <property type="entry name" value="EGF/Laminin"/>
    <property type="match status" value="3"/>
</dbReference>
<feature type="chain" id="PRO_5043776814" evidence="10">
    <location>
        <begin position="20"/>
        <end position="605"/>
    </location>
</feature>
<dbReference type="PROSITE" id="PS01187">
    <property type="entry name" value="EGF_CA"/>
    <property type="match status" value="2"/>
</dbReference>
<gene>
    <name evidence="12" type="ORF">RS030_111706</name>
</gene>
<evidence type="ECO:0000313" key="13">
    <source>
        <dbReference type="Proteomes" id="UP001311799"/>
    </source>
</evidence>
<accession>A0AAV9Y2A1</accession>
<dbReference type="PANTHER" id="PTHR24050:SF28">
    <property type="entry name" value="UROMODULIN-LIKE"/>
    <property type="match status" value="1"/>
</dbReference>
<evidence type="ECO:0000256" key="6">
    <source>
        <dbReference type="ARBA" id="ARBA00022737"/>
    </source>
</evidence>
<evidence type="ECO:0000256" key="9">
    <source>
        <dbReference type="PROSITE-ProRule" id="PRU00076"/>
    </source>
</evidence>
<evidence type="ECO:0000259" key="11">
    <source>
        <dbReference type="PROSITE" id="PS50026"/>
    </source>
</evidence>
<dbReference type="Proteomes" id="UP001311799">
    <property type="component" value="Unassembled WGS sequence"/>
</dbReference>
<dbReference type="Gene3D" id="3.50.4.10">
    <property type="entry name" value="Hepatocyte Growth Factor"/>
    <property type="match status" value="1"/>
</dbReference>
<keyword evidence="13" id="KW-1185">Reference proteome</keyword>
<feature type="domain" description="EGF-like" evidence="11">
    <location>
        <begin position="23"/>
        <end position="61"/>
    </location>
</feature>
<dbReference type="SUPFAM" id="SSF57414">
    <property type="entry name" value="Hairpin loop containing domain-like"/>
    <property type="match status" value="1"/>
</dbReference>
<feature type="domain" description="EGF-like" evidence="11">
    <location>
        <begin position="71"/>
        <end position="110"/>
    </location>
</feature>
<name>A0AAV9Y2A1_9CRYT</name>
<keyword evidence="3" id="KW-0272">Extracellular matrix</keyword>
<reference evidence="12 13" key="1">
    <citation type="submission" date="2023-10" db="EMBL/GenBank/DDBJ databases">
        <title>Comparative genomics analysis reveals potential genetic determinants of host preference in Cryptosporidium xiaoi.</title>
        <authorList>
            <person name="Xiao L."/>
            <person name="Li J."/>
        </authorList>
    </citation>
    <scope>NUCLEOTIDE SEQUENCE [LARGE SCALE GENOMIC DNA]</scope>
    <source>
        <strain evidence="12 13">52996</strain>
    </source>
</reference>
<dbReference type="PROSITE" id="PS50026">
    <property type="entry name" value="EGF_3"/>
    <property type="match status" value="3"/>
</dbReference>
<dbReference type="SMART" id="SM00179">
    <property type="entry name" value="EGF_CA"/>
    <property type="match status" value="3"/>
</dbReference>
<evidence type="ECO:0000256" key="10">
    <source>
        <dbReference type="SAM" id="SignalP"/>
    </source>
</evidence>
<evidence type="ECO:0000256" key="4">
    <source>
        <dbReference type="ARBA" id="ARBA00022536"/>
    </source>
</evidence>
<comment type="caution">
    <text evidence="12">The sequence shown here is derived from an EMBL/GenBank/DDBJ whole genome shotgun (WGS) entry which is preliminary data.</text>
</comment>
<dbReference type="Gene3D" id="2.10.25.10">
    <property type="entry name" value="Laminin"/>
    <property type="match status" value="5"/>
</dbReference>
<dbReference type="InterPro" id="IPR000177">
    <property type="entry name" value="Apple"/>
</dbReference>
<dbReference type="SMART" id="SM00181">
    <property type="entry name" value="EGF"/>
    <property type="match status" value="5"/>
</dbReference>
<dbReference type="InterPro" id="IPR026823">
    <property type="entry name" value="cEGF"/>
</dbReference>
<dbReference type="InterPro" id="IPR001881">
    <property type="entry name" value="EGF-like_Ca-bd_dom"/>
</dbReference>
<dbReference type="GO" id="GO:0005576">
    <property type="term" value="C:extracellular region"/>
    <property type="evidence" value="ECO:0007669"/>
    <property type="project" value="InterPro"/>
</dbReference>
<dbReference type="FunFam" id="2.10.25.10:FF:000005">
    <property type="entry name" value="Fibrillin 2"/>
    <property type="match status" value="1"/>
</dbReference>
<dbReference type="InterPro" id="IPR052235">
    <property type="entry name" value="Nephronectin_domain"/>
</dbReference>
<evidence type="ECO:0000256" key="1">
    <source>
        <dbReference type="ARBA" id="ARBA00004498"/>
    </source>
</evidence>
<keyword evidence="5 10" id="KW-0732">Signal</keyword>
<dbReference type="InterPro" id="IPR000742">
    <property type="entry name" value="EGF"/>
</dbReference>
<dbReference type="PROSITE" id="PS00010">
    <property type="entry name" value="ASX_HYDROXYL"/>
    <property type="match status" value="2"/>
</dbReference>
<keyword evidence="7" id="KW-1015">Disulfide bond</keyword>
<dbReference type="Pfam" id="PF07645">
    <property type="entry name" value="EGF_CA"/>
    <property type="match status" value="2"/>
</dbReference>
<evidence type="ECO:0000256" key="3">
    <source>
        <dbReference type="ARBA" id="ARBA00022530"/>
    </source>
</evidence>
<evidence type="ECO:0000256" key="5">
    <source>
        <dbReference type="ARBA" id="ARBA00022729"/>
    </source>
</evidence>
<dbReference type="InterPro" id="IPR000152">
    <property type="entry name" value="EGF-type_Asp/Asn_hydroxyl_site"/>
</dbReference>
<keyword evidence="6" id="KW-0677">Repeat</keyword>
<dbReference type="SMART" id="SM00223">
    <property type="entry name" value="APPLE"/>
    <property type="match status" value="1"/>
</dbReference>
<dbReference type="InterPro" id="IPR049883">
    <property type="entry name" value="NOTCH1_EGF-like"/>
</dbReference>
<dbReference type="AlphaFoldDB" id="A0AAV9Y2A1"/>
<comment type="similarity">
    <text evidence="2">Belongs to the fibulin family.</text>
</comment>
<comment type="caution">
    <text evidence="9">Lacks conserved residue(s) required for the propagation of feature annotation.</text>
</comment>
<evidence type="ECO:0000313" key="12">
    <source>
        <dbReference type="EMBL" id="KAK6591135.1"/>
    </source>
</evidence>
<dbReference type="PANTHER" id="PTHR24050">
    <property type="entry name" value="PA14 DOMAIN-CONTAINING PROTEIN"/>
    <property type="match status" value="1"/>
</dbReference>
<protein>
    <submittedName>
        <fullName evidence="12">Fibrillin 2 syndatyly ems</fullName>
    </submittedName>
</protein>
<evidence type="ECO:0000256" key="7">
    <source>
        <dbReference type="ARBA" id="ARBA00023157"/>
    </source>
</evidence>
<dbReference type="EMBL" id="JAWDEY010000002">
    <property type="protein sequence ID" value="KAK6591135.1"/>
    <property type="molecule type" value="Genomic_DNA"/>
</dbReference>
<dbReference type="GO" id="GO:0006508">
    <property type="term" value="P:proteolysis"/>
    <property type="evidence" value="ECO:0007669"/>
    <property type="project" value="InterPro"/>
</dbReference>
<comment type="subcellular location">
    <subcellularLocation>
        <location evidence="1">Secreted</location>
        <location evidence="1">Extracellular space</location>
        <location evidence="1">Extracellular matrix</location>
    </subcellularLocation>
</comment>
<dbReference type="Pfam" id="PF12662">
    <property type="entry name" value="cEGF"/>
    <property type="match status" value="1"/>
</dbReference>
<dbReference type="GO" id="GO:0005509">
    <property type="term" value="F:calcium ion binding"/>
    <property type="evidence" value="ECO:0007669"/>
    <property type="project" value="InterPro"/>
</dbReference>
<dbReference type="InterPro" id="IPR018097">
    <property type="entry name" value="EGF_Ca-bd_CS"/>
</dbReference>
<feature type="signal peptide" evidence="10">
    <location>
        <begin position="1"/>
        <end position="19"/>
    </location>
</feature>
<dbReference type="CDD" id="cd00054">
    <property type="entry name" value="EGF_CA"/>
    <property type="match status" value="3"/>
</dbReference>
<keyword evidence="3" id="KW-0964">Secreted</keyword>
<evidence type="ECO:0000256" key="2">
    <source>
        <dbReference type="ARBA" id="ARBA00006127"/>
    </source>
</evidence>
<organism evidence="12 13">
    <name type="scientific">Cryptosporidium xiaoi</name>
    <dbReference type="NCBI Taxonomy" id="659607"/>
    <lineage>
        <taxon>Eukaryota</taxon>
        <taxon>Sar</taxon>
        <taxon>Alveolata</taxon>
        <taxon>Apicomplexa</taxon>
        <taxon>Conoidasida</taxon>
        <taxon>Coccidia</taxon>
        <taxon>Eucoccidiorida</taxon>
        <taxon>Eimeriorina</taxon>
        <taxon>Cryptosporidiidae</taxon>
        <taxon>Cryptosporidium</taxon>
    </lineage>
</organism>
<proteinExistence type="inferred from homology"/>
<keyword evidence="4 9" id="KW-0245">EGF-like domain</keyword>
<feature type="domain" description="EGF-like" evidence="11">
    <location>
        <begin position="116"/>
        <end position="156"/>
    </location>
</feature>
<keyword evidence="8" id="KW-0325">Glycoprotein</keyword>